<evidence type="ECO:0000313" key="3">
    <source>
        <dbReference type="Proteomes" id="UP000032737"/>
    </source>
</evidence>
<dbReference type="GO" id="GO:0004527">
    <property type="term" value="F:exonuclease activity"/>
    <property type="evidence" value="ECO:0007669"/>
    <property type="project" value="UniProtKB-KW"/>
</dbReference>
<sequence>MKRIIHSVNETSNYFSCVFEGKLTYFYLTKAQARKYMTYINKGHVVDFEIYDNQKKINRRLCWQVAYFNKIEKPGHQKTSVLFDLADIRNQMKEVLEGFQYRLFLDLEMTMPPYYKGPFEAEIIQAGYVLSDIDGNILVSDSMYIYPTKYKKISRRTEKFLQLDERYYVEAKDYTEFYDKLAYLVETYDPRIIVWGKNDMIALKASYQINQVKPLTTDHSFVNLLQIHKNYYNLSDDLGLFKAYELYYGKIEGQLHDAYDDALVTKKVYEALLEEMRNNYV</sequence>
<evidence type="ECO:0000313" key="2">
    <source>
        <dbReference type="EMBL" id="CCV65616.1"/>
    </source>
</evidence>
<dbReference type="STRING" id="61635.BN85305950"/>
<protein>
    <submittedName>
        <fullName evidence="2">Exonuclease domain protein</fullName>
    </submittedName>
</protein>
<keyword evidence="3" id="KW-1185">Reference proteome</keyword>
<feature type="domain" description="Exonuclease" evidence="1">
    <location>
        <begin position="101"/>
        <end position="278"/>
    </location>
</feature>
<dbReference type="Gene3D" id="3.30.420.10">
    <property type="entry name" value="Ribonuclease H-like superfamily/Ribonuclease H"/>
    <property type="match status" value="1"/>
</dbReference>
<accession>U4KN28</accession>
<dbReference type="SMART" id="SM00479">
    <property type="entry name" value="EXOIII"/>
    <property type="match status" value="1"/>
</dbReference>
<dbReference type="GO" id="GO:0003676">
    <property type="term" value="F:nucleic acid binding"/>
    <property type="evidence" value="ECO:0007669"/>
    <property type="project" value="InterPro"/>
</dbReference>
<keyword evidence="2" id="KW-0378">Hydrolase</keyword>
<dbReference type="OrthoDB" id="159416at2"/>
<name>U4KN28_9MOLU</name>
<dbReference type="Proteomes" id="UP000032737">
    <property type="component" value="Chromosome"/>
</dbReference>
<organism evidence="2 3">
    <name type="scientific">Acholeplasma brassicae</name>
    <dbReference type="NCBI Taxonomy" id="61635"/>
    <lineage>
        <taxon>Bacteria</taxon>
        <taxon>Bacillati</taxon>
        <taxon>Mycoplasmatota</taxon>
        <taxon>Mollicutes</taxon>
        <taxon>Acholeplasmatales</taxon>
        <taxon>Acholeplasmataceae</taxon>
        <taxon>Acholeplasma</taxon>
    </lineage>
</organism>
<proteinExistence type="predicted"/>
<dbReference type="RefSeq" id="WP_030004476.1">
    <property type="nucleotide sequence ID" value="NC_022549.1"/>
</dbReference>
<dbReference type="KEGG" id="abra:BN85305950"/>
<dbReference type="InterPro" id="IPR036397">
    <property type="entry name" value="RNaseH_sf"/>
</dbReference>
<dbReference type="AlphaFoldDB" id="U4KN28"/>
<dbReference type="SUPFAM" id="SSF53098">
    <property type="entry name" value="Ribonuclease H-like"/>
    <property type="match status" value="1"/>
</dbReference>
<keyword evidence="2" id="KW-0269">Exonuclease</keyword>
<dbReference type="InterPro" id="IPR012337">
    <property type="entry name" value="RNaseH-like_sf"/>
</dbReference>
<gene>
    <name evidence="2" type="ORF">BN85305950</name>
</gene>
<dbReference type="HOGENOM" id="CLU_989104_0_0_14"/>
<dbReference type="InterPro" id="IPR013520">
    <property type="entry name" value="Ribonucl_H"/>
</dbReference>
<evidence type="ECO:0000259" key="1">
    <source>
        <dbReference type="SMART" id="SM00479"/>
    </source>
</evidence>
<reference evidence="2 3" key="1">
    <citation type="journal article" date="2013" name="J. Mol. Microbiol. Biotechnol.">
        <title>Analysis of the Complete Genomes of Acholeplasma brassicae , A. palmae and A. laidlawii and Their Comparison to the Obligate Parasites from ' Candidatus Phytoplasma'.</title>
        <authorList>
            <person name="Kube M."/>
            <person name="Siewert C."/>
            <person name="Migdoll A.M."/>
            <person name="Duduk B."/>
            <person name="Holz S."/>
            <person name="Rabus R."/>
            <person name="Seemuller E."/>
            <person name="Mitrovic J."/>
            <person name="Muller I."/>
            <person name="Buttner C."/>
            <person name="Reinhardt R."/>
        </authorList>
    </citation>
    <scope>NUCLEOTIDE SEQUENCE [LARGE SCALE GENOMIC DNA]</scope>
    <source>
        <strain evidence="3">0502</strain>
    </source>
</reference>
<keyword evidence="2" id="KW-0540">Nuclease</keyword>
<dbReference type="EMBL" id="FO681348">
    <property type="protein sequence ID" value="CCV65616.1"/>
    <property type="molecule type" value="Genomic_DNA"/>
</dbReference>